<name>A0ABW2SFI8_9BURK</name>
<protein>
    <submittedName>
        <fullName evidence="2">RES family NAD+ phosphorylase</fullName>
    </submittedName>
</protein>
<dbReference type="SMART" id="SM00953">
    <property type="entry name" value="RES"/>
    <property type="match status" value="1"/>
</dbReference>
<evidence type="ECO:0000313" key="3">
    <source>
        <dbReference type="Proteomes" id="UP001596457"/>
    </source>
</evidence>
<feature type="domain" description="RES" evidence="1">
    <location>
        <begin position="1"/>
        <end position="125"/>
    </location>
</feature>
<dbReference type="EMBL" id="JBHTBZ010000062">
    <property type="protein sequence ID" value="MFC7462296.1"/>
    <property type="molecule type" value="Genomic_DNA"/>
</dbReference>
<keyword evidence="3" id="KW-1185">Reference proteome</keyword>
<dbReference type="Proteomes" id="UP001596457">
    <property type="component" value="Unassembled WGS sequence"/>
</dbReference>
<dbReference type="Pfam" id="PF08808">
    <property type="entry name" value="RES"/>
    <property type="match status" value="1"/>
</dbReference>
<comment type="caution">
    <text evidence="2">The sequence shown here is derived from an EMBL/GenBank/DDBJ whole genome shotgun (WGS) entry which is preliminary data.</text>
</comment>
<dbReference type="InterPro" id="IPR014914">
    <property type="entry name" value="RES_dom"/>
</dbReference>
<evidence type="ECO:0000259" key="1">
    <source>
        <dbReference type="SMART" id="SM00953"/>
    </source>
</evidence>
<dbReference type="RefSeq" id="WP_382203087.1">
    <property type="nucleotide sequence ID" value="NZ_JBHTBZ010000062.1"/>
</dbReference>
<organism evidence="2 3">
    <name type="scientific">Hydrogenophaga defluvii</name>
    <dbReference type="NCBI Taxonomy" id="249410"/>
    <lineage>
        <taxon>Bacteria</taxon>
        <taxon>Pseudomonadati</taxon>
        <taxon>Pseudomonadota</taxon>
        <taxon>Betaproteobacteria</taxon>
        <taxon>Burkholderiales</taxon>
        <taxon>Comamonadaceae</taxon>
        <taxon>Hydrogenophaga</taxon>
    </lineage>
</organism>
<gene>
    <name evidence="2" type="ORF">ACFQU0_17860</name>
</gene>
<evidence type="ECO:0000313" key="2">
    <source>
        <dbReference type="EMBL" id="MFC7462296.1"/>
    </source>
</evidence>
<accession>A0ABW2SFI8</accession>
<reference evidence="3" key="1">
    <citation type="journal article" date="2019" name="Int. J. Syst. Evol. Microbiol.">
        <title>The Global Catalogue of Microorganisms (GCM) 10K type strain sequencing project: providing services to taxonomists for standard genome sequencing and annotation.</title>
        <authorList>
            <consortium name="The Broad Institute Genomics Platform"/>
            <consortium name="The Broad Institute Genome Sequencing Center for Infectious Disease"/>
            <person name="Wu L."/>
            <person name="Ma J."/>
        </authorList>
    </citation>
    <scope>NUCLEOTIDE SEQUENCE [LARGE SCALE GENOMIC DNA]</scope>
    <source>
        <strain evidence="3">CCUG 53903</strain>
    </source>
</reference>
<sequence length="139" mass="15442">MLKELGYGSTLSSGRWHTKGALQIVYSASSRALCQLEKRVHANGYALKNQALVQLELPPGAHLLTAVDLGLPTNWRNDMGATQKMGDDWLASRDSLGLWVPSFVEPGEFNLLINPQVAAFDKITLVVEREPFVFDPRMF</sequence>
<proteinExistence type="predicted"/>